<sequence length="261" mass="29683">MSQTPEATDLQISTSKYSVSSDQFRIYFSQSNNRRRSIFYEENAKLVPKLQVKDVRNKNSDGHSNEGTETEITKKVVSGALAKFNNFNFIFSCSAWSIIATLVLTGVLQKILKDENMGIFRALTGFVFALFFHIPEIKSYFSAPEKEPSDNNLNNDIKNLPLFTKSGDKFIDYQRKLYRLGVQKDLELASSDPVRRAENLRRISLNSDPSDEKAKERHLDRIRRASMRRASIPGNIINNISLSSVIDGIDPGRKNSIHENE</sequence>
<evidence type="ECO:0000256" key="1">
    <source>
        <dbReference type="SAM" id="Phobius"/>
    </source>
</evidence>
<evidence type="ECO:0000313" key="2">
    <source>
        <dbReference type="EMBL" id="CBY34357.1"/>
    </source>
</evidence>
<keyword evidence="1" id="KW-0812">Transmembrane</keyword>
<reference evidence="2" key="1">
    <citation type="journal article" date="2010" name="Science">
        <title>Plasticity of animal genome architecture unmasked by rapid evolution of a pelagic tunicate.</title>
        <authorList>
            <person name="Denoeud F."/>
            <person name="Henriet S."/>
            <person name="Mungpakdee S."/>
            <person name="Aury J.M."/>
            <person name="Da Silva C."/>
            <person name="Brinkmann H."/>
            <person name="Mikhaleva J."/>
            <person name="Olsen L.C."/>
            <person name="Jubin C."/>
            <person name="Canestro C."/>
            <person name="Bouquet J.M."/>
            <person name="Danks G."/>
            <person name="Poulain J."/>
            <person name="Campsteijn C."/>
            <person name="Adamski M."/>
            <person name="Cross I."/>
            <person name="Yadetie F."/>
            <person name="Muffato M."/>
            <person name="Louis A."/>
            <person name="Butcher S."/>
            <person name="Tsagkogeorga G."/>
            <person name="Konrad A."/>
            <person name="Singh S."/>
            <person name="Jensen M.F."/>
            <person name="Cong E.H."/>
            <person name="Eikeseth-Otteraa H."/>
            <person name="Noel B."/>
            <person name="Anthouard V."/>
            <person name="Porcel B.M."/>
            <person name="Kachouri-Lafond R."/>
            <person name="Nishino A."/>
            <person name="Ugolini M."/>
            <person name="Chourrout P."/>
            <person name="Nishida H."/>
            <person name="Aasland R."/>
            <person name="Huzurbazar S."/>
            <person name="Westhof E."/>
            <person name="Delsuc F."/>
            <person name="Lehrach H."/>
            <person name="Reinhardt R."/>
            <person name="Weissenbach J."/>
            <person name="Roy S.W."/>
            <person name="Artiguenave F."/>
            <person name="Postlethwait J.H."/>
            <person name="Manak J.R."/>
            <person name="Thompson E.M."/>
            <person name="Jaillon O."/>
            <person name="Du Pasquier L."/>
            <person name="Boudinot P."/>
            <person name="Liberles D.A."/>
            <person name="Volff J.N."/>
            <person name="Philippe H."/>
            <person name="Lenhard B."/>
            <person name="Roest Crollius H."/>
            <person name="Wincker P."/>
            <person name="Chourrout D."/>
        </authorList>
    </citation>
    <scope>NUCLEOTIDE SEQUENCE [LARGE SCALE GENOMIC DNA]</scope>
</reference>
<gene>
    <name evidence="2" type="ORF">GSOID_T00024377001</name>
</gene>
<keyword evidence="1" id="KW-1133">Transmembrane helix</keyword>
<name>E4YFT3_OIKDI</name>
<dbReference type="AlphaFoldDB" id="E4YFT3"/>
<proteinExistence type="predicted"/>
<dbReference type="Proteomes" id="UP000011014">
    <property type="component" value="Unassembled WGS sequence"/>
</dbReference>
<dbReference type="EMBL" id="FN654501">
    <property type="protein sequence ID" value="CBY34357.1"/>
    <property type="molecule type" value="Genomic_DNA"/>
</dbReference>
<organism evidence="2">
    <name type="scientific">Oikopleura dioica</name>
    <name type="common">Tunicate</name>
    <dbReference type="NCBI Taxonomy" id="34765"/>
    <lineage>
        <taxon>Eukaryota</taxon>
        <taxon>Metazoa</taxon>
        <taxon>Chordata</taxon>
        <taxon>Tunicata</taxon>
        <taxon>Appendicularia</taxon>
        <taxon>Copelata</taxon>
        <taxon>Oikopleuridae</taxon>
        <taxon>Oikopleura</taxon>
    </lineage>
</organism>
<protein>
    <submittedName>
        <fullName evidence="2">Uncharacterized protein</fullName>
    </submittedName>
</protein>
<feature type="transmembrane region" description="Helical" evidence="1">
    <location>
        <begin position="119"/>
        <end position="135"/>
    </location>
</feature>
<keyword evidence="1" id="KW-0472">Membrane</keyword>
<accession>E4YFT3</accession>
<feature type="transmembrane region" description="Helical" evidence="1">
    <location>
        <begin position="87"/>
        <end position="107"/>
    </location>
</feature>